<gene>
    <name evidence="2" type="ORF">ACFSFY_12660</name>
</gene>
<organism evidence="2 3">
    <name type="scientific">Sporosarcina siberiensis</name>
    <dbReference type="NCBI Taxonomy" id="1365606"/>
    <lineage>
        <taxon>Bacteria</taxon>
        <taxon>Bacillati</taxon>
        <taxon>Bacillota</taxon>
        <taxon>Bacilli</taxon>
        <taxon>Bacillales</taxon>
        <taxon>Caryophanaceae</taxon>
        <taxon>Sporosarcina</taxon>
    </lineage>
</organism>
<comment type="caution">
    <text evidence="2">The sequence shown here is derived from an EMBL/GenBank/DDBJ whole genome shotgun (WGS) entry which is preliminary data.</text>
</comment>
<dbReference type="Pfam" id="PF00395">
    <property type="entry name" value="SLH"/>
    <property type="match status" value="2"/>
</dbReference>
<sequence>MSDLSIKPHIQIAATEMNFTKDDLIKKFRSLFPNQFDYLKSSDFQMGSGLYYPEDETLRYELSFTKLVNGKRIYGSVGFVGESLEIEQFNYQPANVTEALFPPKVSKEEAKEIAIALLKKFKDGKKYLFEPDSLNYYSRQLLTDPIHYSFSFARTENKVPLADQRIEVSVLGNGEIVGLYRNPMNKNASTFDDVKRVIDENKVLEKVKGNLTVELHYQIENDYQTNRINDRSVQLVYKPTSNLRGVHALSGKWLTARDYVDKLPKNTKLKKISAKPIPAKYNGITKEEAKKITEQALDIYPDTWKLSVQSIGEYTNYGGQEVFSVQYMYQGENGGHGSNLEIDKKTGEIIQFYDVTAQILEQAAEKPVKADKISEQEALAKAKNYLLKWVPSYLHEYANPIADSYYEERPGTYYFNFPRILNGVIVMDDQINVSIAANGSLNSLSVMYQEVKEWPSIESAITEEMAKEIFKEALSLKLNYMKQEQKNNHHYDLVYLPVFNGQMFSSMDANSGKWNSLFNVSDFPEVSHPWAQEELNYLISAKILEVKEFDNFNGDTAVTKEEALKTLMNALTYFYDGRFYDSSENKSQTFENIDPKHPLYQMVEQAVEMGIILPSDTIFPVDAPITKEEMAVWHIRALGLELAAKQSGIYKLDFKDGDQVRKEYIGHVALANSLGLFTTEQNSFNPAKEVTYAELAVSTIRLAHEIAKKGSSQRYY</sequence>
<reference evidence="3" key="1">
    <citation type="journal article" date="2019" name="Int. J. Syst. Evol. Microbiol.">
        <title>The Global Catalogue of Microorganisms (GCM) 10K type strain sequencing project: providing services to taxonomists for standard genome sequencing and annotation.</title>
        <authorList>
            <consortium name="The Broad Institute Genomics Platform"/>
            <consortium name="The Broad Institute Genome Sequencing Center for Infectious Disease"/>
            <person name="Wu L."/>
            <person name="Ma J."/>
        </authorList>
    </citation>
    <scope>NUCLEOTIDE SEQUENCE [LARGE SCALE GENOMIC DNA]</scope>
    <source>
        <strain evidence="3">CGMCC 4.7177</strain>
    </source>
</reference>
<evidence type="ECO:0000313" key="2">
    <source>
        <dbReference type="EMBL" id="MFD1928885.1"/>
    </source>
</evidence>
<evidence type="ECO:0000259" key="1">
    <source>
        <dbReference type="PROSITE" id="PS51272"/>
    </source>
</evidence>
<dbReference type="Proteomes" id="UP001597218">
    <property type="component" value="Unassembled WGS sequence"/>
</dbReference>
<proteinExistence type="predicted"/>
<accession>A0ABW4SJ58</accession>
<dbReference type="PROSITE" id="PS51272">
    <property type="entry name" value="SLH"/>
    <property type="match status" value="1"/>
</dbReference>
<keyword evidence="3" id="KW-1185">Reference proteome</keyword>
<dbReference type="InterPro" id="IPR001119">
    <property type="entry name" value="SLH_dom"/>
</dbReference>
<dbReference type="RefSeq" id="WP_381538558.1">
    <property type="nucleotide sequence ID" value="NZ_JBHUGI010000032.1"/>
</dbReference>
<dbReference type="Pfam" id="PF14620">
    <property type="entry name" value="YPEB_PepSY1-2"/>
    <property type="match status" value="1"/>
</dbReference>
<dbReference type="EMBL" id="JBHUGI010000032">
    <property type="protein sequence ID" value="MFD1928885.1"/>
    <property type="molecule type" value="Genomic_DNA"/>
</dbReference>
<evidence type="ECO:0000313" key="3">
    <source>
        <dbReference type="Proteomes" id="UP001597218"/>
    </source>
</evidence>
<dbReference type="InterPro" id="IPR014239">
    <property type="entry name" value="YpeB_PepSY1-2"/>
</dbReference>
<protein>
    <submittedName>
        <fullName evidence="2">PepSY1/2 domain-containing protein</fullName>
    </submittedName>
</protein>
<feature type="domain" description="SLH" evidence="1">
    <location>
        <begin position="586"/>
        <end position="648"/>
    </location>
</feature>
<name>A0ABW4SJ58_9BACL</name>